<dbReference type="Proteomes" id="UP000184236">
    <property type="component" value="Unassembled WGS sequence"/>
</dbReference>
<dbReference type="EMBL" id="FQVO01000010">
    <property type="protein sequence ID" value="SHF18835.1"/>
    <property type="molecule type" value="Genomic_DNA"/>
</dbReference>
<keyword evidence="2" id="KW-0732">Signal</keyword>
<protein>
    <recommendedName>
        <fullName evidence="5">Peptidase S74 domain-containing protein</fullName>
    </recommendedName>
</protein>
<evidence type="ECO:0008006" key="5">
    <source>
        <dbReference type="Google" id="ProtNLM"/>
    </source>
</evidence>
<evidence type="ECO:0000256" key="1">
    <source>
        <dbReference type="SAM" id="MobiDB-lite"/>
    </source>
</evidence>
<feature type="region of interest" description="Disordered" evidence="1">
    <location>
        <begin position="143"/>
        <end position="166"/>
    </location>
</feature>
<dbReference type="RefSeq" id="WP_072885341.1">
    <property type="nucleotide sequence ID" value="NZ_FQVO01000010.1"/>
</dbReference>
<name>A0A1M4ZLK4_9FLAO</name>
<reference evidence="4" key="1">
    <citation type="submission" date="2016-11" db="EMBL/GenBank/DDBJ databases">
        <authorList>
            <person name="Varghese N."/>
            <person name="Submissions S."/>
        </authorList>
    </citation>
    <scope>NUCLEOTIDE SEQUENCE [LARGE SCALE GENOMIC DNA]</scope>
    <source>
        <strain evidence="4">DSM 26898</strain>
    </source>
</reference>
<feature type="region of interest" description="Disordered" evidence="1">
    <location>
        <begin position="992"/>
        <end position="1023"/>
    </location>
</feature>
<feature type="compositionally biased region" description="Gly residues" evidence="1">
    <location>
        <begin position="1001"/>
        <end position="1020"/>
    </location>
</feature>
<accession>A0A1M4ZLK4</accession>
<gene>
    <name evidence="3" type="ORF">SAMN05444408_110115</name>
</gene>
<proteinExistence type="predicted"/>
<keyword evidence="4" id="KW-1185">Reference proteome</keyword>
<dbReference type="STRING" id="1302685.SAMN05444408_110115"/>
<evidence type="ECO:0000313" key="3">
    <source>
        <dbReference type="EMBL" id="SHF18835.1"/>
    </source>
</evidence>
<feature type="compositionally biased region" description="Low complexity" evidence="1">
    <location>
        <begin position="146"/>
        <end position="163"/>
    </location>
</feature>
<dbReference type="Gene3D" id="2.40.300.10">
    <property type="entry name" value="Head decoration protein D"/>
    <property type="match status" value="1"/>
</dbReference>
<sequence>MKIYKYAVLFFLGCATHVLKAQEKPYNSMIFRSQIFDKSHLPVKNENLSVEVELFTKDKVWYSEKQQINTNNEGLAFIQVGKGTSITGKFNEVPFSNQEISLRVKYKVLNSNGTSSGEYVQLQSTDLYAVPYAFHALTADSVTGNSKDTVSTSTDSTGDSNSTLASKGNTWSVYGNRYVGMRNGFLGTVDASPLNFKTNNQTRINITPDGKINFLGDINLGNTNTLTVTNLATQNITANNVAANNLVAQTGVIESTAQSTSPDTGALIVKGGTGIKKNLNVGENLSVSNNTNLSGNLQVAGTSKFADKADFDKAVKINDISESNNLNEGSFVTAGGASVAKNLNVGGNTNVSGNMNALQNLAVGQNIKANGTDNATNKDHGAVIIESGGLGVEKDIVAGGSIRANANIISDNNLTVANTTNLNTLNVAGNSTIQGITKIANNTFSTTPAEGALVVQGGVGIGENLNVAQNAKINGVLTTNNVAVNNALQINGTADAVDQNSGALIVTDGGLGVEKNIYSGKNITAVQDITANKNLTSLLNTNVGQNLTVAANTTTNSLNVNTISTLGGVTTITNGTSSTSPATGALIVGGGLGVNQNVNVGQNLNTAGNLNVAQNANVNGTLTANNLTLNNTLQINGTADAVDQNSGALIVTDGGLGVEKNIYSGKNITAVQNITANGNLNALQNANVGQSLAVAANTTTNTLAVNSTATIGGITNITNATISTSPSTGALVVGGGLGVNENINVGQNLNVTKDTNLNGNLYTNKLSTFNDLAAFNKQVEIKSTVDEDNNKALEVDGGAIIGKRLHIKSTLSQPYGDFTNAALKVDGGAIINGNLSVLGKIFAQNASVNTLTPFTVDTYTYYSNPFQQPLLNNQGYGPDNLIDSYAFKVNAVDQGIAIKLNKHAESNYGAAYGAVNSTDVTTGNNFISFWNRDGKMVGRIEGQNLSELIDKDGAYLRAGRFKALEERSLVLKIAFKAFEEALELLEKQKSDKSKETSAGLKPGGVTGGTSNGGSVVGGGSAQASQAQDSKSNLELLTATKYAEKVVSLAKDILISVETIDVFSDLREGLENTVGVVYSSSAGDYAEYLELTDHSDFKKIIPAQVVGVKGGKISLNTNGSDKIMVVSTNPAVVGKTPSKENEKKFKAVAFMGQVPVFVLNKAKIGDYIIPSGNNDGYAVAKSKDMMEIDDYKNIIGIAWEETNVSKLINVVVGINTNDVVGVIKEQQTKITDLESRLTKIENYLSKNPDAAFTTKQVNNDQEIINDDSKLTSSKNLIKNDSFNKIVASIVQSLKEQNIDALKNKDLYIENEVNNYFAGIFFAKELNQKLNSDEQKFLNQCFKFVVNQVKANLL</sequence>
<organism evidence="3 4">
    <name type="scientific">Chryseobacterium takakiae</name>
    <dbReference type="NCBI Taxonomy" id="1302685"/>
    <lineage>
        <taxon>Bacteria</taxon>
        <taxon>Pseudomonadati</taxon>
        <taxon>Bacteroidota</taxon>
        <taxon>Flavobacteriia</taxon>
        <taxon>Flavobacteriales</taxon>
        <taxon>Weeksellaceae</taxon>
        <taxon>Chryseobacterium group</taxon>
        <taxon>Chryseobacterium</taxon>
    </lineage>
</organism>
<feature type="chain" id="PRO_5012522159" description="Peptidase S74 domain-containing protein" evidence="2">
    <location>
        <begin position="22"/>
        <end position="1352"/>
    </location>
</feature>
<evidence type="ECO:0000313" key="4">
    <source>
        <dbReference type="Proteomes" id="UP000184236"/>
    </source>
</evidence>
<evidence type="ECO:0000256" key="2">
    <source>
        <dbReference type="SAM" id="SignalP"/>
    </source>
</evidence>
<dbReference type="OrthoDB" id="658938at2"/>
<feature type="signal peptide" evidence="2">
    <location>
        <begin position="1"/>
        <end position="21"/>
    </location>
</feature>